<keyword evidence="5 8" id="KW-0472">Membrane</keyword>
<evidence type="ECO:0000256" key="2">
    <source>
        <dbReference type="ARBA" id="ARBA00022692"/>
    </source>
</evidence>
<dbReference type="PRINTS" id="PR00249">
    <property type="entry name" value="GPCRSECRETIN"/>
</dbReference>
<evidence type="ECO:0000256" key="4">
    <source>
        <dbReference type="ARBA" id="ARBA00023040"/>
    </source>
</evidence>
<accession>A0A2T7PB51</accession>
<feature type="transmembrane region" description="Helical" evidence="8">
    <location>
        <begin position="229"/>
        <end position="248"/>
    </location>
</feature>
<sequence>MAKVASGRSLFYSTGIIIQAEIREGFATKSCRENGTWYTNPESSQEWTDYTTCVQLDHFEALFWVSVVCNIFSLVLLLPACFIFLYFRSLRHQHRIKLHLCLFSSYVFTSGVMLLWESLVVSDRLYRDTNDTIMHQNSAFAVPRSLVGFYIGGFCEYPRVPPQTGLHGVLRSVYRRCWVHNAGEIEWIIYVPILFCIAGNVFFLGKILWVMLNQLQSHPNEPSSYRRAVKAAAILIPLFGLQALLVMIRPSTSSFAFEVISRIVSSTQV</sequence>
<dbReference type="STRING" id="400727.A0A2T7PB51"/>
<dbReference type="SUPFAM" id="SSF111418">
    <property type="entry name" value="Hormone receptor domain"/>
    <property type="match status" value="1"/>
</dbReference>
<dbReference type="PANTHER" id="PTHR45620:SF42">
    <property type="entry name" value="G-PROTEIN COUPLED RECEPTOR SEB-2"/>
    <property type="match status" value="1"/>
</dbReference>
<dbReference type="EMBL" id="PZQS01000005">
    <property type="protein sequence ID" value="PVD30639.1"/>
    <property type="molecule type" value="Genomic_DNA"/>
</dbReference>
<dbReference type="GO" id="GO:0007166">
    <property type="term" value="P:cell surface receptor signaling pathway"/>
    <property type="evidence" value="ECO:0007669"/>
    <property type="project" value="InterPro"/>
</dbReference>
<evidence type="ECO:0000259" key="9">
    <source>
        <dbReference type="PROSITE" id="PS50261"/>
    </source>
</evidence>
<keyword evidence="3 8" id="KW-1133">Transmembrane helix</keyword>
<keyword evidence="7" id="KW-0807">Transducer</keyword>
<dbReference type="InterPro" id="IPR050332">
    <property type="entry name" value="GPCR_2"/>
</dbReference>
<dbReference type="GO" id="GO:0005886">
    <property type="term" value="C:plasma membrane"/>
    <property type="evidence" value="ECO:0007669"/>
    <property type="project" value="TreeGrafter"/>
</dbReference>
<dbReference type="GO" id="GO:0007188">
    <property type="term" value="P:adenylate cyclase-modulating G protein-coupled receptor signaling pathway"/>
    <property type="evidence" value="ECO:0007669"/>
    <property type="project" value="TreeGrafter"/>
</dbReference>
<dbReference type="InterPro" id="IPR000832">
    <property type="entry name" value="GPCR_2_secretin-like"/>
</dbReference>
<evidence type="ECO:0000256" key="8">
    <source>
        <dbReference type="SAM" id="Phobius"/>
    </source>
</evidence>
<evidence type="ECO:0000256" key="6">
    <source>
        <dbReference type="ARBA" id="ARBA00023170"/>
    </source>
</evidence>
<dbReference type="AlphaFoldDB" id="A0A2T7PB51"/>
<dbReference type="GO" id="GO:0008528">
    <property type="term" value="F:G protein-coupled peptide receptor activity"/>
    <property type="evidence" value="ECO:0007669"/>
    <property type="project" value="TreeGrafter"/>
</dbReference>
<evidence type="ECO:0000256" key="7">
    <source>
        <dbReference type="ARBA" id="ARBA00023224"/>
    </source>
</evidence>
<dbReference type="PANTHER" id="PTHR45620">
    <property type="entry name" value="PDF RECEPTOR-LIKE PROTEIN-RELATED"/>
    <property type="match status" value="1"/>
</dbReference>
<dbReference type="Proteomes" id="UP000245119">
    <property type="component" value="Linkage Group LG5"/>
</dbReference>
<reference evidence="10 11" key="1">
    <citation type="submission" date="2018-04" db="EMBL/GenBank/DDBJ databases">
        <title>The genome of golden apple snail Pomacea canaliculata provides insight into stress tolerance and invasive adaptation.</title>
        <authorList>
            <person name="Liu C."/>
            <person name="Liu B."/>
            <person name="Ren Y."/>
            <person name="Zhang Y."/>
            <person name="Wang H."/>
            <person name="Li S."/>
            <person name="Jiang F."/>
            <person name="Yin L."/>
            <person name="Zhang G."/>
            <person name="Qian W."/>
            <person name="Fan W."/>
        </authorList>
    </citation>
    <scope>NUCLEOTIDE SEQUENCE [LARGE SCALE GENOMIC DNA]</scope>
    <source>
        <strain evidence="10">SZHN2017</strain>
        <tissue evidence="10">Muscle</tissue>
    </source>
</reference>
<evidence type="ECO:0000256" key="3">
    <source>
        <dbReference type="ARBA" id="ARBA00022989"/>
    </source>
</evidence>
<dbReference type="Gene3D" id="4.10.1240.10">
    <property type="entry name" value="GPCR, family 2, extracellular hormone receptor domain"/>
    <property type="match status" value="1"/>
</dbReference>
<dbReference type="InterPro" id="IPR036445">
    <property type="entry name" value="GPCR_2_extracell_dom_sf"/>
</dbReference>
<dbReference type="InterPro" id="IPR017981">
    <property type="entry name" value="GPCR_2-like_7TM"/>
</dbReference>
<feature type="domain" description="G-protein coupled receptors family 2 profile 2" evidence="9">
    <location>
        <begin position="80"/>
        <end position="269"/>
    </location>
</feature>
<keyword evidence="6" id="KW-0675">Receptor</keyword>
<dbReference type="OrthoDB" id="6160250at2759"/>
<feature type="transmembrane region" description="Helical" evidence="8">
    <location>
        <begin position="187"/>
        <end position="209"/>
    </location>
</feature>
<proteinExistence type="predicted"/>
<keyword evidence="11" id="KW-1185">Reference proteome</keyword>
<organism evidence="10 11">
    <name type="scientific">Pomacea canaliculata</name>
    <name type="common">Golden apple snail</name>
    <dbReference type="NCBI Taxonomy" id="400727"/>
    <lineage>
        <taxon>Eukaryota</taxon>
        <taxon>Metazoa</taxon>
        <taxon>Spiralia</taxon>
        <taxon>Lophotrochozoa</taxon>
        <taxon>Mollusca</taxon>
        <taxon>Gastropoda</taxon>
        <taxon>Caenogastropoda</taxon>
        <taxon>Architaenioglossa</taxon>
        <taxon>Ampullarioidea</taxon>
        <taxon>Ampullariidae</taxon>
        <taxon>Pomacea</taxon>
    </lineage>
</organism>
<dbReference type="Pfam" id="PF00002">
    <property type="entry name" value="7tm_2"/>
    <property type="match status" value="2"/>
</dbReference>
<comment type="subcellular location">
    <subcellularLocation>
        <location evidence="1">Membrane</location>
        <topology evidence="1">Multi-pass membrane protein</topology>
    </subcellularLocation>
</comment>
<name>A0A2T7PB51_POMCA</name>
<evidence type="ECO:0000256" key="5">
    <source>
        <dbReference type="ARBA" id="ARBA00023136"/>
    </source>
</evidence>
<dbReference type="PROSITE" id="PS50261">
    <property type="entry name" value="G_PROTEIN_RECEP_F2_4"/>
    <property type="match status" value="1"/>
</dbReference>
<keyword evidence="4" id="KW-0297">G-protein coupled receptor</keyword>
<gene>
    <name evidence="10" type="ORF">C0Q70_09912</name>
</gene>
<protein>
    <recommendedName>
        <fullName evidence="9">G-protein coupled receptors family 2 profile 2 domain-containing protein</fullName>
    </recommendedName>
</protein>
<evidence type="ECO:0000313" key="10">
    <source>
        <dbReference type="EMBL" id="PVD30639.1"/>
    </source>
</evidence>
<evidence type="ECO:0000256" key="1">
    <source>
        <dbReference type="ARBA" id="ARBA00004141"/>
    </source>
</evidence>
<dbReference type="Gene3D" id="1.20.1070.10">
    <property type="entry name" value="Rhodopsin 7-helix transmembrane proteins"/>
    <property type="match status" value="2"/>
</dbReference>
<evidence type="ECO:0000313" key="11">
    <source>
        <dbReference type="Proteomes" id="UP000245119"/>
    </source>
</evidence>
<keyword evidence="2 8" id="KW-0812">Transmembrane</keyword>
<feature type="transmembrane region" description="Helical" evidence="8">
    <location>
        <begin position="61"/>
        <end position="86"/>
    </location>
</feature>
<comment type="caution">
    <text evidence="10">The sequence shown here is derived from an EMBL/GenBank/DDBJ whole genome shotgun (WGS) entry which is preliminary data.</text>
</comment>
<feature type="transmembrane region" description="Helical" evidence="8">
    <location>
        <begin position="98"/>
        <end position="116"/>
    </location>
</feature>